<protein>
    <recommendedName>
        <fullName evidence="7">Aminotransferase class I/classII domain-containing protein</fullName>
    </recommendedName>
</protein>
<dbReference type="Gene3D" id="3.90.1150.10">
    <property type="entry name" value="Aspartate Aminotransferase, domain 1"/>
    <property type="match status" value="1"/>
</dbReference>
<evidence type="ECO:0000256" key="4">
    <source>
        <dbReference type="ARBA" id="ARBA00022898"/>
    </source>
</evidence>
<dbReference type="GO" id="GO:1901605">
    <property type="term" value="P:alpha-amino acid metabolic process"/>
    <property type="evidence" value="ECO:0007669"/>
    <property type="project" value="TreeGrafter"/>
</dbReference>
<reference evidence="5" key="2">
    <citation type="submission" date="2022-12" db="EMBL/GenBank/DDBJ databases">
        <authorList>
            <person name="Dechsakulwatana C."/>
            <person name="Rungsihiranrut A."/>
            <person name="Muangchinda C."/>
            <person name="Ningthoujam R."/>
            <person name="Klankeo P."/>
            <person name="Pinyakong O."/>
        </authorList>
    </citation>
    <scope>NUCLEOTIDE SEQUENCE</scope>
    <source>
        <strain evidence="5">TL01-2</strain>
    </source>
</reference>
<evidence type="ECO:0000313" key="6">
    <source>
        <dbReference type="Proteomes" id="UP001269400"/>
    </source>
</evidence>
<dbReference type="PANTHER" id="PTHR42790">
    <property type="entry name" value="AMINOTRANSFERASE"/>
    <property type="match status" value="1"/>
</dbReference>
<accession>A0AAX6NCM7</accession>
<name>A0AAX6NCM7_PRIAR</name>
<dbReference type="RefSeq" id="WP_316910472.1">
    <property type="nucleotide sequence ID" value="NZ_JAPTGD010000002.1"/>
</dbReference>
<dbReference type="InterPro" id="IPR015422">
    <property type="entry name" value="PyrdxlP-dep_Trfase_small"/>
</dbReference>
<dbReference type="PANTHER" id="PTHR42790:SF19">
    <property type="entry name" value="KYNURENINE_ALPHA-AMINOADIPATE AMINOTRANSFERASE, MITOCHONDRIAL"/>
    <property type="match status" value="1"/>
</dbReference>
<evidence type="ECO:0000313" key="5">
    <source>
        <dbReference type="EMBL" id="MDU9693244.1"/>
    </source>
</evidence>
<comment type="cofactor">
    <cofactor evidence="1">
        <name>pyridoxal 5'-phosphate</name>
        <dbReference type="ChEBI" id="CHEBI:597326"/>
    </cofactor>
</comment>
<comment type="caution">
    <text evidence="5">The sequence shown here is derived from an EMBL/GenBank/DDBJ whole genome shotgun (WGS) entry which is preliminary data.</text>
</comment>
<reference evidence="5" key="1">
    <citation type="journal article" date="2022" name="J Environ Chem Eng">
        <title>Biodegradation of petroleum oil using a constructed nonpathogenic and heavy metal-tolerant bacterial consortium isolated from marine sponges.</title>
        <authorList>
            <person name="Dechsakulwatana C."/>
            <person name="Rungsihiranrut A."/>
            <person name="Muangchinda C."/>
            <person name="Ningthoujam R."/>
            <person name="Klankeo P."/>
            <person name="Pinyakong O."/>
        </authorList>
    </citation>
    <scope>NUCLEOTIDE SEQUENCE</scope>
    <source>
        <strain evidence="5">TL01-2</strain>
    </source>
</reference>
<evidence type="ECO:0000256" key="2">
    <source>
        <dbReference type="ARBA" id="ARBA00022576"/>
    </source>
</evidence>
<evidence type="ECO:0000256" key="1">
    <source>
        <dbReference type="ARBA" id="ARBA00001933"/>
    </source>
</evidence>
<dbReference type="Proteomes" id="UP001269400">
    <property type="component" value="Unassembled WGS sequence"/>
</dbReference>
<dbReference type="EMBL" id="JAPTGD010000002">
    <property type="protein sequence ID" value="MDU9693244.1"/>
    <property type="molecule type" value="Genomic_DNA"/>
</dbReference>
<sequence>MIKSDAWNDSLEKQRTFYEIKKDLTKTFLHRMNKKYGWTSNEPAGGLFYWVDTHAGDVTEWLKYAAQSGVVFIPGKAFALDDQTNTKFRLCYSYCDNDEMVKGFKRLEESYVQWQQSTSLQKSNYLPQNI</sequence>
<evidence type="ECO:0008006" key="7">
    <source>
        <dbReference type="Google" id="ProtNLM"/>
    </source>
</evidence>
<proteinExistence type="predicted"/>
<keyword evidence="2" id="KW-0032">Aminotransferase</keyword>
<keyword evidence="3" id="KW-0808">Transferase</keyword>
<dbReference type="InterPro" id="IPR050859">
    <property type="entry name" value="Class-I_PLP-dep_aminotransf"/>
</dbReference>
<dbReference type="AlphaFoldDB" id="A0AAX6NCM7"/>
<gene>
    <name evidence="5" type="ORF">O0Q50_18880</name>
</gene>
<keyword evidence="4" id="KW-0663">Pyridoxal phosphate</keyword>
<dbReference type="SUPFAM" id="SSF53383">
    <property type="entry name" value="PLP-dependent transferases"/>
    <property type="match status" value="1"/>
</dbReference>
<dbReference type="InterPro" id="IPR015424">
    <property type="entry name" value="PyrdxlP-dep_Trfase"/>
</dbReference>
<organism evidence="5 6">
    <name type="scientific">Priestia aryabhattai</name>
    <name type="common">Bacillus aryabhattai</name>
    <dbReference type="NCBI Taxonomy" id="412384"/>
    <lineage>
        <taxon>Bacteria</taxon>
        <taxon>Bacillati</taxon>
        <taxon>Bacillota</taxon>
        <taxon>Bacilli</taxon>
        <taxon>Bacillales</taxon>
        <taxon>Bacillaceae</taxon>
        <taxon>Priestia</taxon>
    </lineage>
</organism>
<dbReference type="GO" id="GO:0008483">
    <property type="term" value="F:transaminase activity"/>
    <property type="evidence" value="ECO:0007669"/>
    <property type="project" value="UniProtKB-KW"/>
</dbReference>
<evidence type="ECO:0000256" key="3">
    <source>
        <dbReference type="ARBA" id="ARBA00022679"/>
    </source>
</evidence>